<accession>A0A4S4M5W5</accession>
<evidence type="ECO:0000313" key="2">
    <source>
        <dbReference type="Proteomes" id="UP000310158"/>
    </source>
</evidence>
<organism evidence="1 2">
    <name type="scientific">Bondarzewia mesenterica</name>
    <dbReference type="NCBI Taxonomy" id="1095465"/>
    <lineage>
        <taxon>Eukaryota</taxon>
        <taxon>Fungi</taxon>
        <taxon>Dikarya</taxon>
        <taxon>Basidiomycota</taxon>
        <taxon>Agaricomycotina</taxon>
        <taxon>Agaricomycetes</taxon>
        <taxon>Russulales</taxon>
        <taxon>Bondarzewiaceae</taxon>
        <taxon>Bondarzewia</taxon>
    </lineage>
</organism>
<dbReference type="EMBL" id="SGPL01000034">
    <property type="protein sequence ID" value="THH19878.1"/>
    <property type="molecule type" value="Genomic_DNA"/>
</dbReference>
<dbReference type="OrthoDB" id="3169660at2759"/>
<proteinExistence type="predicted"/>
<reference evidence="1 2" key="1">
    <citation type="submission" date="2019-02" db="EMBL/GenBank/DDBJ databases">
        <title>Genome sequencing of the rare red list fungi Bondarzewia mesenterica.</title>
        <authorList>
            <person name="Buettner E."/>
            <person name="Kellner H."/>
        </authorList>
    </citation>
    <scope>NUCLEOTIDE SEQUENCE [LARGE SCALE GENOMIC DNA]</scope>
    <source>
        <strain evidence="1 2">DSM 108281</strain>
    </source>
</reference>
<keyword evidence="2" id="KW-1185">Reference proteome</keyword>
<protein>
    <submittedName>
        <fullName evidence="1">Uncharacterized protein</fullName>
    </submittedName>
</protein>
<comment type="caution">
    <text evidence="1">The sequence shown here is derived from an EMBL/GenBank/DDBJ whole genome shotgun (WGS) entry which is preliminary data.</text>
</comment>
<sequence length="243" mass="27073">MTTTTSTTFYGRLHGQDVSAGAGPIQLSISFQGSAPRGLSDIDIPFELCFKVPQEFSSLRPLIQATARHAQPMRRRESIGGRVQDDLHIDRRPQQPRRTSISFLPLPSTFDVSSARAWASLASQIQDWLITSVGNHLSPYWSWGVEAFWVAFVAAYPSFPLGDWPRWDTRIPLRGAFIETRVTGVASLDGEVVEGGDAAVDDADSVQRSDQRCRLALWQQFQEVISILYPFPLIISVADDPRN</sequence>
<gene>
    <name evidence="1" type="ORF">EW146_g1396</name>
</gene>
<evidence type="ECO:0000313" key="1">
    <source>
        <dbReference type="EMBL" id="THH19878.1"/>
    </source>
</evidence>
<name>A0A4S4M5W5_9AGAM</name>
<dbReference type="AlphaFoldDB" id="A0A4S4M5W5"/>
<dbReference type="Proteomes" id="UP000310158">
    <property type="component" value="Unassembled WGS sequence"/>
</dbReference>